<keyword evidence="3" id="KW-1185">Reference proteome</keyword>
<accession>A0A1W6DXX1</accession>
<name>A0A1W6DXX1_9CAUD</name>
<feature type="domain" description="Amino acid:DNA transferase" evidence="1">
    <location>
        <begin position="45"/>
        <end position="290"/>
    </location>
</feature>
<evidence type="ECO:0000313" key="2">
    <source>
        <dbReference type="EMBL" id="ARK07857.1"/>
    </source>
</evidence>
<evidence type="ECO:0000259" key="1">
    <source>
        <dbReference type="Pfam" id="PF18724"/>
    </source>
</evidence>
<proteinExistence type="predicted"/>
<dbReference type="InterPro" id="IPR040741">
    <property type="entry name" value="ADDT"/>
</dbReference>
<dbReference type="EMBL" id="KY914485">
    <property type="protein sequence ID" value="ARK07857.1"/>
    <property type="molecule type" value="Genomic_DNA"/>
</dbReference>
<protein>
    <recommendedName>
        <fullName evidence="1">Amino acid:DNA transferase domain-containing protein</fullName>
    </recommendedName>
</protein>
<gene>
    <name evidence="2" type="ORF">phiA829_037</name>
</gene>
<reference evidence="2 3" key="1">
    <citation type="submission" date="2017-04" db="EMBL/GenBank/DDBJ databases">
        <title>Complete genome sequence and characterization of temperature-dependent bacteriophage phiA8-29 infecting Aeromonas.</title>
        <authorList>
            <person name="He Y."/>
            <person name="Yang H."/>
        </authorList>
    </citation>
    <scope>NUCLEOTIDE SEQUENCE [LARGE SCALE GENOMIC DNA]</scope>
</reference>
<dbReference type="Proteomes" id="UP000221506">
    <property type="component" value="Segment"/>
</dbReference>
<dbReference type="Pfam" id="PF18724">
    <property type="entry name" value="ADDT"/>
    <property type="match status" value="1"/>
</dbReference>
<organism evidence="2 3">
    <name type="scientific">Aeromonas phage phiA8-29</name>
    <dbReference type="NCBI Taxonomy" id="1978922"/>
    <lineage>
        <taxon>Viruses</taxon>
        <taxon>Duplodnaviria</taxon>
        <taxon>Heunggongvirae</taxon>
        <taxon>Uroviricota</taxon>
        <taxon>Caudoviricetes</taxon>
        <taxon>Pantevenvirales</taxon>
        <taxon>Ackermannviridae</taxon>
        <taxon>Tedavirus</taxon>
        <taxon>Tedavirus A829</taxon>
    </lineage>
</organism>
<sequence length="399" mass="46853">MLPKTGYKQPEKWLFPIDPNVDYRLPENRVYLVNAWAEAMYHTGELNQQLRLMDWAIEKRWTNDHILESKLWLAFLWGCCYNFTGPWVILNAFPVPPTEPGGMQKFADWYNKNFERIRFDTDCRYRKSKMIACVQSYVDWLNLHGGGDQWSAIEETMNLRDPVAKYEKLWEVANSWAYYGRLSAWNYLEAVGLVTEWKYGLDCQDFLLTDVSGSESNRNGVAFITDNEHLLTKHGKLKSTGETIKQEDCLMLNEKAEGLFTMLKENFGHIDPVLRFNTETVFCWVKKRFRETNTRYIGWDSERTIDEMDFVQEHWGEEAPLAAIYEARRAWLPSHLCCEDGPKELRGQKKAKMSYFYLTGTPMDLLKFQAGERWDYGMHPSKKVKVGKVESSGKTKRLW</sequence>
<evidence type="ECO:0000313" key="3">
    <source>
        <dbReference type="Proteomes" id="UP000221506"/>
    </source>
</evidence>